<name>E4TX58_SULKY</name>
<dbReference type="OrthoDB" id="1014491at2"/>
<dbReference type="AlphaFoldDB" id="E4TX58"/>
<accession>E4TX58</accession>
<protein>
    <recommendedName>
        <fullName evidence="4">Transporter</fullName>
    </recommendedName>
</protein>
<dbReference type="KEGG" id="sku:Sulku_2264"/>
<keyword evidence="1" id="KW-0732">Signal</keyword>
<gene>
    <name evidence="2" type="ordered locus">Sulku_2264</name>
</gene>
<reference evidence="2 3" key="1">
    <citation type="journal article" date="2012" name="Stand. Genomic Sci.">
        <title>Complete genome sequence of the sulfur compounds oxidizing chemolithoautotroph Sulfuricurvum kujiense type strain (YK-1(T)).</title>
        <authorList>
            <person name="Han C."/>
            <person name="Kotsyurbenko O."/>
            <person name="Chertkov O."/>
            <person name="Held B."/>
            <person name="Lapidus A."/>
            <person name="Nolan M."/>
            <person name="Lucas S."/>
            <person name="Hammon N."/>
            <person name="Deshpande S."/>
            <person name="Cheng J.F."/>
            <person name="Tapia R."/>
            <person name="Goodwin L.A."/>
            <person name="Pitluck S."/>
            <person name="Liolios K."/>
            <person name="Pagani I."/>
            <person name="Ivanova N."/>
            <person name="Mavromatis K."/>
            <person name="Mikhailova N."/>
            <person name="Pati A."/>
            <person name="Chen A."/>
            <person name="Palaniappan K."/>
            <person name="Land M."/>
            <person name="Hauser L."/>
            <person name="Chang Y.J."/>
            <person name="Jeffries C.D."/>
            <person name="Brambilla E.M."/>
            <person name="Rohde M."/>
            <person name="Spring S."/>
            <person name="Sikorski J."/>
            <person name="Goker M."/>
            <person name="Woyke T."/>
            <person name="Bristow J."/>
            <person name="Eisen J.A."/>
            <person name="Markowitz V."/>
            <person name="Hugenholtz P."/>
            <person name="Kyrpides N.C."/>
            <person name="Klenk H.P."/>
            <person name="Detter J.C."/>
        </authorList>
    </citation>
    <scope>NUCLEOTIDE SEQUENCE [LARGE SCALE GENOMIC DNA]</scope>
    <source>
        <strain evidence="3">ATCC BAA-921 / DSM 16994 / JCM 11577 / YK-1</strain>
    </source>
</reference>
<sequence length="251" mass="27430">MKKPITLLLAALCGINVFGNDDPIVPDRPGFSTGTQTVKPNVVNIEVGYQYAFNNYDTKPSSHTLPLMVLRTGISEKSELDILWDGINLDKEEGASTVHSKADLSIGGKYKLLENEQYNLTLLGVVSLPTGTAPSTSDSVNPLVGLLWDYSLSDTNTLFGTVQTSSTKIDHNREYDQQFSIGTSFAHTETIGSFIEFYTIIPSESGLHTTKTIDGGMTYLLTNDIQLDVNVGLGLNRYSSHFIGFGFATRF</sequence>
<organism evidence="2 3">
    <name type="scientific">Sulfuricurvum kujiense (strain ATCC BAA-921 / DSM 16994 / JCM 11577 / YK-1)</name>
    <dbReference type="NCBI Taxonomy" id="709032"/>
    <lineage>
        <taxon>Bacteria</taxon>
        <taxon>Pseudomonadati</taxon>
        <taxon>Campylobacterota</taxon>
        <taxon>Epsilonproteobacteria</taxon>
        <taxon>Campylobacterales</taxon>
        <taxon>Sulfurimonadaceae</taxon>
        <taxon>Sulfuricurvum</taxon>
    </lineage>
</organism>
<evidence type="ECO:0000313" key="2">
    <source>
        <dbReference type="EMBL" id="ADR34924.1"/>
    </source>
</evidence>
<dbReference type="HOGENOM" id="CLU_1106657_0_0_7"/>
<proteinExistence type="predicted"/>
<evidence type="ECO:0008006" key="4">
    <source>
        <dbReference type="Google" id="ProtNLM"/>
    </source>
</evidence>
<dbReference type="Proteomes" id="UP000008721">
    <property type="component" value="Chromosome"/>
</dbReference>
<dbReference type="InterPro" id="IPR025737">
    <property type="entry name" value="FApF"/>
</dbReference>
<evidence type="ECO:0000313" key="3">
    <source>
        <dbReference type="Proteomes" id="UP000008721"/>
    </source>
</evidence>
<dbReference type="STRING" id="709032.Sulku_2264"/>
<feature type="chain" id="PRO_5003190230" description="Transporter" evidence="1">
    <location>
        <begin position="20"/>
        <end position="251"/>
    </location>
</feature>
<evidence type="ECO:0000256" key="1">
    <source>
        <dbReference type="SAM" id="SignalP"/>
    </source>
</evidence>
<dbReference type="RefSeq" id="WP_013461121.1">
    <property type="nucleotide sequence ID" value="NC_014762.1"/>
</dbReference>
<keyword evidence="3" id="KW-1185">Reference proteome</keyword>
<dbReference type="EMBL" id="CP002355">
    <property type="protein sequence ID" value="ADR34924.1"/>
    <property type="molecule type" value="Genomic_DNA"/>
</dbReference>
<dbReference type="Pfam" id="PF13557">
    <property type="entry name" value="Phenol_MetA_deg"/>
    <property type="match status" value="1"/>
</dbReference>
<dbReference type="eggNOG" id="ENOG502Z8AC">
    <property type="taxonomic scope" value="Bacteria"/>
</dbReference>
<feature type="signal peptide" evidence="1">
    <location>
        <begin position="1"/>
        <end position="19"/>
    </location>
</feature>